<protein>
    <recommendedName>
        <fullName evidence="3">histidine kinase</fullName>
        <ecNumber evidence="3">2.7.13.3</ecNumber>
    </recommendedName>
</protein>
<evidence type="ECO:0000256" key="9">
    <source>
        <dbReference type="ARBA" id="ARBA00023136"/>
    </source>
</evidence>
<dbReference type="InterPro" id="IPR036890">
    <property type="entry name" value="HATPase_C_sf"/>
</dbReference>
<dbReference type="Pfam" id="PF02518">
    <property type="entry name" value="HATPase_c"/>
    <property type="match status" value="1"/>
</dbReference>
<dbReference type="InterPro" id="IPR036097">
    <property type="entry name" value="HisK_dim/P_sf"/>
</dbReference>
<dbReference type="Gene3D" id="1.10.287.130">
    <property type="match status" value="1"/>
</dbReference>
<accession>A0A078MA88</accession>
<feature type="transmembrane region" description="Helical" evidence="10">
    <location>
        <begin position="44"/>
        <end position="68"/>
    </location>
</feature>
<sequence>MRPYVTSGPVLADSILEPILSQRLLMNPNTLALSPSRQNLWRLIFIRLLVLLAQGVSVLGAWLSGWFALEWTPLLLTLAVSAGVSLLTLLRLLRDWPVTDVEYGAQLLFDILVHSVLLYYAGGPANPFASYFLVPLTIAAATLSWQHTAALASVAMIAYSLLLFWYHPLPLFEMPMYASQVRIDLRVIGMWLNFAMSAGLITLFVVHMAEALRRHAERLAERREQSMRDSQLLGIASVAAGAAHELSTPLSTMSVLLKDLRADYADPQIQEDLALLQEQVRQCKESLQQMVRSAEFNRSQPHVNQPADIWLKGLLERWQLMRPEASWQLKAVPAGKVPLVQDSPELGQSILNLLNNAADACPDNITIGLEWNAQRLRLCIRDYGPGVPLHIAEQLGTAFVTTKGKKGFGLGLFLSQAAVERVGGSVKLFNQDGGGTLTEVILPIAIEDQA</sequence>
<feature type="transmembrane region" description="Helical" evidence="10">
    <location>
        <begin position="150"/>
        <end position="168"/>
    </location>
</feature>
<feature type="transmembrane region" description="Helical" evidence="10">
    <location>
        <begin position="188"/>
        <end position="209"/>
    </location>
</feature>
<evidence type="ECO:0000256" key="2">
    <source>
        <dbReference type="ARBA" id="ARBA00004370"/>
    </source>
</evidence>
<comment type="catalytic activity">
    <reaction evidence="1">
        <text>ATP + protein L-histidine = ADP + protein N-phospho-L-histidine.</text>
        <dbReference type="EC" id="2.7.13.3"/>
    </reaction>
</comment>
<evidence type="ECO:0000259" key="11">
    <source>
        <dbReference type="PROSITE" id="PS50109"/>
    </source>
</evidence>
<dbReference type="InterPro" id="IPR003661">
    <property type="entry name" value="HisK_dim/P_dom"/>
</dbReference>
<keyword evidence="8 10" id="KW-1133">Transmembrane helix</keyword>
<feature type="domain" description="Histidine kinase" evidence="11">
    <location>
        <begin position="241"/>
        <end position="446"/>
    </location>
</feature>
<dbReference type="EMBL" id="LM997413">
    <property type="protein sequence ID" value="CEA03220.1"/>
    <property type="molecule type" value="Genomic_DNA"/>
</dbReference>
<dbReference type="PRINTS" id="PR00344">
    <property type="entry name" value="BCTRLSENSOR"/>
</dbReference>
<organism evidence="12">
    <name type="scientific">Pseudomonas saudimassiliensis</name>
    <dbReference type="NCBI Taxonomy" id="1461581"/>
    <lineage>
        <taxon>Bacteria</taxon>
        <taxon>Pseudomonadati</taxon>
        <taxon>Pseudomonadota</taxon>
        <taxon>Gammaproteobacteria</taxon>
        <taxon>Pseudomonadales</taxon>
        <taxon>Pseudomonadaceae</taxon>
        <taxon>Pseudomonas</taxon>
    </lineage>
</organism>
<dbReference type="PANTHER" id="PTHR45436:SF1">
    <property type="entry name" value="SENSOR PROTEIN QSEC"/>
    <property type="match status" value="1"/>
</dbReference>
<dbReference type="SUPFAM" id="SSF55874">
    <property type="entry name" value="ATPase domain of HSP90 chaperone/DNA topoisomerase II/histidine kinase"/>
    <property type="match status" value="1"/>
</dbReference>
<reference evidence="12" key="1">
    <citation type="submission" date="2014-07" db="EMBL/GenBank/DDBJ databases">
        <authorList>
            <person name="Urmite Genomes Urmite Genomes"/>
        </authorList>
    </citation>
    <scope>NUCLEOTIDE SEQUENCE</scope>
    <source>
        <strain evidence="12">12M76_air</strain>
    </source>
</reference>
<dbReference type="SUPFAM" id="SSF47384">
    <property type="entry name" value="Homodimeric domain of signal transducing histidine kinase"/>
    <property type="match status" value="1"/>
</dbReference>
<evidence type="ECO:0000256" key="8">
    <source>
        <dbReference type="ARBA" id="ARBA00022989"/>
    </source>
</evidence>
<dbReference type="InterPro" id="IPR050428">
    <property type="entry name" value="TCS_sensor_his_kinase"/>
</dbReference>
<keyword evidence="6 10" id="KW-0812">Transmembrane</keyword>
<dbReference type="Gene3D" id="3.30.565.10">
    <property type="entry name" value="Histidine kinase-like ATPase, C-terminal domain"/>
    <property type="match status" value="1"/>
</dbReference>
<gene>
    <name evidence="12" type="ORF">BN1049_01042</name>
</gene>
<dbReference type="InterPro" id="IPR003594">
    <property type="entry name" value="HATPase_dom"/>
</dbReference>
<dbReference type="AlphaFoldDB" id="A0A078MA88"/>
<comment type="subcellular location">
    <subcellularLocation>
        <location evidence="2">Membrane</location>
    </subcellularLocation>
</comment>
<evidence type="ECO:0000256" key="1">
    <source>
        <dbReference type="ARBA" id="ARBA00000085"/>
    </source>
</evidence>
<evidence type="ECO:0000256" key="7">
    <source>
        <dbReference type="ARBA" id="ARBA00022777"/>
    </source>
</evidence>
<keyword evidence="5" id="KW-0808">Transferase</keyword>
<evidence type="ECO:0000256" key="4">
    <source>
        <dbReference type="ARBA" id="ARBA00022553"/>
    </source>
</evidence>
<dbReference type="CDD" id="cd00082">
    <property type="entry name" value="HisKA"/>
    <property type="match status" value="1"/>
</dbReference>
<proteinExistence type="predicted"/>
<name>A0A078MA88_9PSED</name>
<evidence type="ECO:0000313" key="12">
    <source>
        <dbReference type="EMBL" id="CEA03220.1"/>
    </source>
</evidence>
<dbReference type="InterPro" id="IPR004358">
    <property type="entry name" value="Sig_transdc_His_kin-like_C"/>
</dbReference>
<dbReference type="EC" id="2.7.13.3" evidence="3"/>
<dbReference type="PATRIC" id="fig|1461581.3.peg.1023"/>
<evidence type="ECO:0000256" key="10">
    <source>
        <dbReference type="SAM" id="Phobius"/>
    </source>
</evidence>
<keyword evidence="7 12" id="KW-0418">Kinase</keyword>
<keyword evidence="4" id="KW-0597">Phosphoprotein</keyword>
<dbReference type="PANTHER" id="PTHR45436">
    <property type="entry name" value="SENSOR HISTIDINE KINASE YKOH"/>
    <property type="match status" value="1"/>
</dbReference>
<dbReference type="EMBL" id="LK391969">
    <property type="protein sequence ID" value="CEF26119.1"/>
    <property type="molecule type" value="Genomic_DNA"/>
</dbReference>
<dbReference type="GO" id="GO:0005886">
    <property type="term" value="C:plasma membrane"/>
    <property type="evidence" value="ECO:0007669"/>
    <property type="project" value="TreeGrafter"/>
</dbReference>
<evidence type="ECO:0000256" key="6">
    <source>
        <dbReference type="ARBA" id="ARBA00022692"/>
    </source>
</evidence>
<dbReference type="SMART" id="SM00387">
    <property type="entry name" value="HATPase_c"/>
    <property type="match status" value="1"/>
</dbReference>
<dbReference type="InterPro" id="IPR005467">
    <property type="entry name" value="His_kinase_dom"/>
</dbReference>
<dbReference type="GO" id="GO:0000155">
    <property type="term" value="F:phosphorelay sensor kinase activity"/>
    <property type="evidence" value="ECO:0007669"/>
    <property type="project" value="InterPro"/>
</dbReference>
<evidence type="ECO:0000256" key="3">
    <source>
        <dbReference type="ARBA" id="ARBA00012438"/>
    </source>
</evidence>
<feature type="transmembrane region" description="Helical" evidence="10">
    <location>
        <begin position="74"/>
        <end position="93"/>
    </location>
</feature>
<evidence type="ECO:0000256" key="5">
    <source>
        <dbReference type="ARBA" id="ARBA00022679"/>
    </source>
</evidence>
<keyword evidence="9 10" id="KW-0472">Membrane</keyword>
<dbReference type="PROSITE" id="PS50109">
    <property type="entry name" value="HIS_KIN"/>
    <property type="match status" value="1"/>
</dbReference>